<evidence type="ECO:0000256" key="4">
    <source>
        <dbReference type="PIRSR" id="PIRSR000193-1"/>
    </source>
</evidence>
<keyword evidence="9" id="KW-1185">Reference proteome</keyword>
<dbReference type="EMBL" id="JABELV010000003">
    <property type="protein sequence ID" value="KAG7575467.1"/>
    <property type="molecule type" value="Genomic_DNA"/>
</dbReference>
<comment type="pathway">
    <text evidence="5">Amino-acid biosynthesis; L-proline biosynthesis; L-proline from L-glutamate 5-semialdehyde: step 1/1.</text>
</comment>
<dbReference type="Proteomes" id="UP000812966">
    <property type="component" value="Unassembled WGS sequence"/>
</dbReference>
<dbReference type="UniPathway" id="UPA00098">
    <property type="reaction ID" value="UER00361"/>
</dbReference>
<dbReference type="InterPro" id="IPR053790">
    <property type="entry name" value="P5CR-like_CS"/>
</dbReference>
<dbReference type="PIRSF" id="PIRSF000193">
    <property type="entry name" value="Pyrrol-5-carb_rd"/>
    <property type="match status" value="1"/>
</dbReference>
<keyword evidence="5" id="KW-0641">Proline biosynthesis</keyword>
<dbReference type="AlphaFoldDB" id="A0A8K0JSB6"/>
<feature type="binding site" evidence="4">
    <location>
        <begin position="8"/>
        <end position="13"/>
    </location>
    <ligand>
        <name>NADP(+)</name>
        <dbReference type="ChEBI" id="CHEBI:58349"/>
    </ligand>
</feature>
<dbReference type="PROSITE" id="PS00521">
    <property type="entry name" value="P5CR"/>
    <property type="match status" value="1"/>
</dbReference>
<reference evidence="8" key="1">
    <citation type="submission" date="2020-04" db="EMBL/GenBank/DDBJ databases">
        <title>Analysis of mating type loci in Filobasidium floriforme.</title>
        <authorList>
            <person name="Nowrousian M."/>
        </authorList>
    </citation>
    <scope>NUCLEOTIDE SEQUENCE</scope>
    <source>
        <strain evidence="8">CBS 6242</strain>
    </source>
</reference>
<gene>
    <name evidence="8" type="ORF">FFLO_00286</name>
</gene>
<protein>
    <recommendedName>
        <fullName evidence="5">Pyrroline-5-carboxylate reductase</fullName>
        <ecNumber evidence="5">1.5.1.2</ecNumber>
    </recommendedName>
</protein>
<evidence type="ECO:0000256" key="3">
    <source>
        <dbReference type="ARBA" id="ARBA00023002"/>
    </source>
</evidence>
<evidence type="ECO:0000256" key="1">
    <source>
        <dbReference type="ARBA" id="ARBA00005525"/>
    </source>
</evidence>
<dbReference type="NCBIfam" id="TIGR00112">
    <property type="entry name" value="proC"/>
    <property type="match status" value="1"/>
</dbReference>
<dbReference type="Gene3D" id="1.10.3730.10">
    <property type="entry name" value="ProC C-terminal domain-like"/>
    <property type="match status" value="1"/>
</dbReference>
<dbReference type="InterPro" id="IPR000304">
    <property type="entry name" value="Pyrroline-COOH_reductase"/>
</dbReference>
<keyword evidence="2 4" id="KW-0521">NADP</keyword>
<evidence type="ECO:0000256" key="5">
    <source>
        <dbReference type="RuleBase" id="RU003903"/>
    </source>
</evidence>
<dbReference type="SUPFAM" id="SSF51735">
    <property type="entry name" value="NAD(P)-binding Rossmann-fold domains"/>
    <property type="match status" value="1"/>
</dbReference>
<comment type="similarity">
    <text evidence="1 5">Belongs to the pyrroline-5-carboxylate reductase family.</text>
</comment>
<keyword evidence="3 5" id="KW-0560">Oxidoreductase</keyword>
<comment type="caution">
    <text evidence="8">The sequence shown here is derived from an EMBL/GenBank/DDBJ whole genome shotgun (WGS) entry which is preliminary data.</text>
</comment>
<dbReference type="Pfam" id="PF14748">
    <property type="entry name" value="P5CR_dimer"/>
    <property type="match status" value="1"/>
</dbReference>
<dbReference type="InterPro" id="IPR029036">
    <property type="entry name" value="P5CR_dimer"/>
</dbReference>
<organism evidence="8 9">
    <name type="scientific">Filobasidium floriforme</name>
    <dbReference type="NCBI Taxonomy" id="5210"/>
    <lineage>
        <taxon>Eukaryota</taxon>
        <taxon>Fungi</taxon>
        <taxon>Dikarya</taxon>
        <taxon>Basidiomycota</taxon>
        <taxon>Agaricomycotina</taxon>
        <taxon>Tremellomycetes</taxon>
        <taxon>Filobasidiales</taxon>
        <taxon>Filobasidiaceae</taxon>
        <taxon>Filobasidium</taxon>
    </lineage>
</organism>
<feature type="domain" description="Pyrroline-5-carboxylate reductase catalytic N-terminal" evidence="6">
    <location>
        <begin position="64"/>
        <end position="147"/>
    </location>
</feature>
<dbReference type="InterPro" id="IPR028939">
    <property type="entry name" value="P5C_Rdtase_cat_N"/>
</dbReference>
<feature type="binding site" evidence="4">
    <location>
        <position position="104"/>
    </location>
    <ligand>
        <name>NADPH</name>
        <dbReference type="ChEBI" id="CHEBI:57783"/>
    </ligand>
</feature>
<name>A0A8K0JSB6_9TREE</name>
<dbReference type="FunFam" id="1.10.3730.10:FF:000001">
    <property type="entry name" value="Pyrroline-5-carboxylate reductase"/>
    <property type="match status" value="1"/>
</dbReference>
<accession>A0A8K0JSB6</accession>
<dbReference type="SUPFAM" id="SSF48179">
    <property type="entry name" value="6-phosphogluconate dehydrogenase C-terminal domain-like"/>
    <property type="match status" value="1"/>
</dbReference>
<evidence type="ECO:0000313" key="9">
    <source>
        <dbReference type="Proteomes" id="UP000812966"/>
    </source>
</evidence>
<proteinExistence type="inferred from homology"/>
<keyword evidence="5" id="KW-0028">Amino-acid biosynthesis</keyword>
<dbReference type="Gene3D" id="3.40.50.720">
    <property type="entry name" value="NAD(P)-binding Rossmann-like Domain"/>
    <property type="match status" value="1"/>
</dbReference>
<dbReference type="InterPro" id="IPR036291">
    <property type="entry name" value="NAD(P)-bd_dom_sf"/>
</dbReference>
<dbReference type="GO" id="GO:0004735">
    <property type="term" value="F:pyrroline-5-carboxylate reductase activity"/>
    <property type="evidence" value="ECO:0007669"/>
    <property type="project" value="UniProtKB-EC"/>
</dbReference>
<dbReference type="EC" id="1.5.1.2" evidence="5"/>
<dbReference type="PANTHER" id="PTHR11645">
    <property type="entry name" value="PYRROLINE-5-CARBOXYLATE REDUCTASE"/>
    <property type="match status" value="1"/>
</dbReference>
<dbReference type="HAMAP" id="MF_01925">
    <property type="entry name" value="P5C_reductase"/>
    <property type="match status" value="1"/>
</dbReference>
<evidence type="ECO:0000259" key="6">
    <source>
        <dbReference type="Pfam" id="PF03807"/>
    </source>
</evidence>
<comment type="catalytic activity">
    <reaction evidence="5">
        <text>L-proline + NADP(+) = (S)-1-pyrroline-5-carboxylate + NADPH + 2 H(+)</text>
        <dbReference type="Rhea" id="RHEA:14109"/>
        <dbReference type="ChEBI" id="CHEBI:15378"/>
        <dbReference type="ChEBI" id="CHEBI:17388"/>
        <dbReference type="ChEBI" id="CHEBI:57783"/>
        <dbReference type="ChEBI" id="CHEBI:58349"/>
        <dbReference type="ChEBI" id="CHEBI:60039"/>
        <dbReference type="EC" id="1.5.1.2"/>
    </reaction>
</comment>
<dbReference type="PANTHER" id="PTHR11645:SF0">
    <property type="entry name" value="PYRROLINE-5-CARBOXYLATE REDUCTASE 3"/>
    <property type="match status" value="1"/>
</dbReference>
<evidence type="ECO:0000313" key="8">
    <source>
        <dbReference type="EMBL" id="KAG7575467.1"/>
    </source>
</evidence>
<dbReference type="GO" id="GO:0055129">
    <property type="term" value="P:L-proline biosynthetic process"/>
    <property type="evidence" value="ECO:0007669"/>
    <property type="project" value="UniProtKB-UniPathway"/>
</dbReference>
<dbReference type="OrthoDB" id="10263291at2759"/>
<evidence type="ECO:0000259" key="7">
    <source>
        <dbReference type="Pfam" id="PF14748"/>
    </source>
</evidence>
<feature type="domain" description="Pyrroline-5-carboxylate reductase dimerisation" evidence="7">
    <location>
        <begin position="213"/>
        <end position="315"/>
    </location>
</feature>
<sequence length="322" mass="33339">MGYNLAVLGCGTMGIAILSGVFTSLQSRPLSPQTPNESVSGFSTPTQSFSLSAPEASLPSGFIATVGREETVRKLSKTLNAMEYVSSGRAGGNGVQVLAGPESNLQAVTQSDVILLCCKPQMVAGILTQEGMSQALEGKMVISICAGVRMEQLKELCPESTVCLRAMPNTPSKIGEGMTVITPPPTSSQSSPLTRQILLSLFTPCGRVRFLDEKHFDACTALAGSGPAFVALVLEAMADGGVMMGLPRAEALELAAQTLQGTGRMALQTGLHPAQLKDSVTTPGGCTIAGLLTLEDGKVRSTMARAIQVATLHAAGLGQSKN</sequence>
<dbReference type="InterPro" id="IPR008927">
    <property type="entry name" value="6-PGluconate_DH-like_C_sf"/>
</dbReference>
<evidence type="ECO:0000256" key="2">
    <source>
        <dbReference type="ARBA" id="ARBA00022857"/>
    </source>
</evidence>
<dbReference type="Pfam" id="PF03807">
    <property type="entry name" value="F420_oxidored"/>
    <property type="match status" value="1"/>
</dbReference>